<evidence type="ECO:0000256" key="1">
    <source>
        <dbReference type="ARBA" id="ARBA00022741"/>
    </source>
</evidence>
<accession>A0A2M7Q9N4</accession>
<feature type="domain" description="Helicase C-terminal" evidence="10">
    <location>
        <begin position="236"/>
        <end position="382"/>
    </location>
</feature>
<feature type="domain" description="DEAD-box RNA helicase Q" evidence="11">
    <location>
        <begin position="13"/>
        <end position="41"/>
    </location>
</feature>
<dbReference type="AlphaFoldDB" id="A0A2M7Q9N4"/>
<dbReference type="Pfam" id="PF00270">
    <property type="entry name" value="DEAD"/>
    <property type="match status" value="1"/>
</dbReference>
<dbReference type="CDD" id="cd00268">
    <property type="entry name" value="DEADc"/>
    <property type="match status" value="1"/>
</dbReference>
<dbReference type="InterPro" id="IPR044742">
    <property type="entry name" value="DEAD/DEAH_RhlB"/>
</dbReference>
<evidence type="ECO:0000259" key="9">
    <source>
        <dbReference type="PROSITE" id="PS51192"/>
    </source>
</evidence>
<keyword evidence="1 7" id="KW-0547">Nucleotide-binding</keyword>
<evidence type="ECO:0000256" key="2">
    <source>
        <dbReference type="ARBA" id="ARBA00022801"/>
    </source>
</evidence>
<feature type="short sequence motif" description="Q motif" evidence="6">
    <location>
        <begin position="13"/>
        <end position="41"/>
    </location>
</feature>
<keyword evidence="3 7" id="KW-0347">Helicase</keyword>
<dbReference type="PROSITE" id="PS51195">
    <property type="entry name" value="Q_MOTIF"/>
    <property type="match status" value="1"/>
</dbReference>
<evidence type="ECO:0000256" key="6">
    <source>
        <dbReference type="PROSITE-ProRule" id="PRU00552"/>
    </source>
</evidence>
<feature type="compositionally biased region" description="Low complexity" evidence="8">
    <location>
        <begin position="399"/>
        <end position="428"/>
    </location>
</feature>
<keyword evidence="2 7" id="KW-0378">Hydrolase</keyword>
<evidence type="ECO:0000256" key="7">
    <source>
        <dbReference type="RuleBase" id="RU000492"/>
    </source>
</evidence>
<proteinExistence type="inferred from homology"/>
<feature type="domain" description="Helicase ATP-binding" evidence="9">
    <location>
        <begin position="44"/>
        <end position="212"/>
    </location>
</feature>
<dbReference type="GO" id="GO:0016787">
    <property type="term" value="F:hydrolase activity"/>
    <property type="evidence" value="ECO:0007669"/>
    <property type="project" value="UniProtKB-KW"/>
</dbReference>
<dbReference type="PROSITE" id="PS51192">
    <property type="entry name" value="HELICASE_ATP_BIND_1"/>
    <property type="match status" value="1"/>
</dbReference>
<dbReference type="SMART" id="SM00490">
    <property type="entry name" value="HELICc"/>
    <property type="match status" value="1"/>
</dbReference>
<comment type="caution">
    <text evidence="12">The sequence shown here is derived from an EMBL/GenBank/DDBJ whole genome shotgun (WGS) entry which is preliminary data.</text>
</comment>
<protein>
    <recommendedName>
        <fullName evidence="14">DEAD/DEAH box helicase</fullName>
    </recommendedName>
</protein>
<evidence type="ECO:0000256" key="4">
    <source>
        <dbReference type="ARBA" id="ARBA00022840"/>
    </source>
</evidence>
<keyword evidence="4 7" id="KW-0067">ATP-binding</keyword>
<gene>
    <name evidence="12" type="ORF">COY93_04640</name>
</gene>
<evidence type="ECO:0000313" key="13">
    <source>
        <dbReference type="Proteomes" id="UP000230973"/>
    </source>
</evidence>
<dbReference type="InterPro" id="IPR027417">
    <property type="entry name" value="P-loop_NTPase"/>
</dbReference>
<dbReference type="Gene3D" id="3.40.50.300">
    <property type="entry name" value="P-loop containing nucleotide triphosphate hydrolases"/>
    <property type="match status" value="2"/>
</dbReference>
<evidence type="ECO:0000256" key="3">
    <source>
        <dbReference type="ARBA" id="ARBA00022806"/>
    </source>
</evidence>
<dbReference type="PROSITE" id="PS00039">
    <property type="entry name" value="DEAD_ATP_HELICASE"/>
    <property type="match status" value="1"/>
</dbReference>
<dbReference type="SUPFAM" id="SSF52540">
    <property type="entry name" value="P-loop containing nucleoside triphosphate hydrolases"/>
    <property type="match status" value="1"/>
</dbReference>
<reference evidence="13" key="1">
    <citation type="submission" date="2017-09" db="EMBL/GenBank/DDBJ databases">
        <title>Depth-based differentiation of microbial function through sediment-hosted aquifers and enrichment of novel symbionts in the deep terrestrial subsurface.</title>
        <authorList>
            <person name="Probst A.J."/>
            <person name="Ladd B."/>
            <person name="Jarett J.K."/>
            <person name="Geller-Mcgrath D.E."/>
            <person name="Sieber C.M.K."/>
            <person name="Emerson J.B."/>
            <person name="Anantharaman K."/>
            <person name="Thomas B.C."/>
            <person name="Malmstrom R."/>
            <person name="Stieglmeier M."/>
            <person name="Klingl A."/>
            <person name="Woyke T."/>
            <person name="Ryan C.M."/>
            <person name="Banfield J.F."/>
        </authorList>
    </citation>
    <scope>NUCLEOTIDE SEQUENCE [LARGE SCALE GENOMIC DNA]</scope>
</reference>
<evidence type="ECO:0000259" key="11">
    <source>
        <dbReference type="PROSITE" id="PS51195"/>
    </source>
</evidence>
<dbReference type="PROSITE" id="PS51194">
    <property type="entry name" value="HELICASE_CTER"/>
    <property type="match status" value="1"/>
</dbReference>
<evidence type="ECO:0000313" key="12">
    <source>
        <dbReference type="EMBL" id="PIY61923.1"/>
    </source>
</evidence>
<dbReference type="InterPro" id="IPR050079">
    <property type="entry name" value="DEAD_box_RNA_helicase"/>
</dbReference>
<dbReference type="PANTHER" id="PTHR47959:SF13">
    <property type="entry name" value="ATP-DEPENDENT RNA HELICASE RHLE"/>
    <property type="match status" value="1"/>
</dbReference>
<dbReference type="InterPro" id="IPR000629">
    <property type="entry name" value="RNA-helicase_DEAD-box_CS"/>
</dbReference>
<dbReference type="Pfam" id="PF00271">
    <property type="entry name" value="Helicase_C"/>
    <property type="match status" value="1"/>
</dbReference>
<organism evidence="12 13">
    <name type="scientific">Candidatus Uhrbacteria bacterium CG_4_10_14_0_8_um_filter_58_22</name>
    <dbReference type="NCBI Taxonomy" id="1975029"/>
    <lineage>
        <taxon>Bacteria</taxon>
        <taxon>Candidatus Uhriibacteriota</taxon>
    </lineage>
</organism>
<dbReference type="InterPro" id="IPR011545">
    <property type="entry name" value="DEAD/DEAH_box_helicase_dom"/>
</dbReference>
<feature type="region of interest" description="Disordered" evidence="8">
    <location>
        <begin position="380"/>
        <end position="435"/>
    </location>
</feature>
<evidence type="ECO:0000259" key="10">
    <source>
        <dbReference type="PROSITE" id="PS51194"/>
    </source>
</evidence>
<sequence>MNNKEQNNEGESVGFDGLGIAPKLLAALQGSGFKNPTPIQAKAIPVCIQGRDMVGIAQTGTGKTMAFSIPMLQRIAREGGQGLVVLPTRELALQVEEELVKIAKRFGLRTSVLIGGASMGRQIEELKRKPHVIVVTPGRLIDHLQRRTASLDGVSVVVLDEADRMFDMGFAPQIRKIMQAVPTERQTMLFSATMPDEIARLAQQYMRDPERIEIAPSGTSSELVEQQLCVVPKPDKLRLLRHFLKEEQGTVLVFSRTKYGAKRITHELCRDNEKAAEIHSNRTLAQRRAALGGFKSGKFRVLVATDIAARGIDVNGISMVINFDLPEQAEDYVHRIGRTGRAERTGKSISFAEPDQGRNVTDIEMLIQKRLTMLDLPFEPSVSILPSGQSNNRRRPSRGRPSGPSARRGSSRPSAGGPSARPSSGRRSGPPRRRV</sequence>
<dbReference type="GO" id="GO:0003676">
    <property type="term" value="F:nucleic acid binding"/>
    <property type="evidence" value="ECO:0007669"/>
    <property type="project" value="InterPro"/>
</dbReference>
<dbReference type="InterPro" id="IPR001650">
    <property type="entry name" value="Helicase_C-like"/>
</dbReference>
<dbReference type="InterPro" id="IPR014001">
    <property type="entry name" value="Helicase_ATP-bd"/>
</dbReference>
<dbReference type="Proteomes" id="UP000230973">
    <property type="component" value="Unassembled WGS sequence"/>
</dbReference>
<name>A0A2M7Q9N4_9BACT</name>
<dbReference type="GO" id="GO:0003724">
    <property type="term" value="F:RNA helicase activity"/>
    <property type="evidence" value="ECO:0007669"/>
    <property type="project" value="InterPro"/>
</dbReference>
<dbReference type="GO" id="GO:0005829">
    <property type="term" value="C:cytosol"/>
    <property type="evidence" value="ECO:0007669"/>
    <property type="project" value="TreeGrafter"/>
</dbReference>
<dbReference type="SMART" id="SM00487">
    <property type="entry name" value="DEXDc"/>
    <property type="match status" value="1"/>
</dbReference>
<evidence type="ECO:0008006" key="14">
    <source>
        <dbReference type="Google" id="ProtNLM"/>
    </source>
</evidence>
<dbReference type="EMBL" id="PFLC01000059">
    <property type="protein sequence ID" value="PIY61923.1"/>
    <property type="molecule type" value="Genomic_DNA"/>
</dbReference>
<dbReference type="GO" id="GO:0005524">
    <property type="term" value="F:ATP binding"/>
    <property type="evidence" value="ECO:0007669"/>
    <property type="project" value="UniProtKB-KW"/>
</dbReference>
<dbReference type="PANTHER" id="PTHR47959">
    <property type="entry name" value="ATP-DEPENDENT RNA HELICASE RHLE-RELATED"/>
    <property type="match status" value="1"/>
</dbReference>
<dbReference type="InterPro" id="IPR014014">
    <property type="entry name" value="RNA_helicase_DEAD_Q_motif"/>
</dbReference>
<comment type="similarity">
    <text evidence="5 7">Belongs to the DEAD box helicase family.</text>
</comment>
<evidence type="ECO:0000256" key="8">
    <source>
        <dbReference type="SAM" id="MobiDB-lite"/>
    </source>
</evidence>
<evidence type="ECO:0000256" key="5">
    <source>
        <dbReference type="ARBA" id="ARBA00038437"/>
    </source>
</evidence>
<dbReference type="CDD" id="cd18787">
    <property type="entry name" value="SF2_C_DEAD"/>
    <property type="match status" value="1"/>
</dbReference>